<dbReference type="STRING" id="356660.SAMN05444336_101820"/>
<dbReference type="SUPFAM" id="SSF55729">
    <property type="entry name" value="Acyl-CoA N-acyltransferases (Nat)"/>
    <property type="match status" value="1"/>
</dbReference>
<dbReference type="OrthoDB" id="2436196at2"/>
<keyword evidence="3" id="KW-0808">Transferase</keyword>
<dbReference type="GO" id="GO:0016747">
    <property type="term" value="F:acyltransferase activity, transferring groups other than amino-acyl groups"/>
    <property type="evidence" value="ECO:0007669"/>
    <property type="project" value="InterPro"/>
</dbReference>
<sequence length="190" mass="20789">MTRAPLSDPGAGSAAEPRPTGRVEIAEATSPEDLAAIRALCRAFRTWLMVRYVDHPDIIEAYYAEDRWEALLDDLPRLHAAPEGAILLARLDGRPAGCAMFAPLPEPDACEMKRMYVDGFARGTGVAAGLVEALCALAKARGRTVMRLDTGRIQVEAQALYARRGFVVRGPYYEAPPSLADFLVFMERPL</sequence>
<gene>
    <name evidence="3" type="ORF">SAMN05444336_101820</name>
</gene>
<dbReference type="InterPro" id="IPR052777">
    <property type="entry name" value="Acetyltransferase_Enz"/>
</dbReference>
<reference evidence="3 4" key="1">
    <citation type="submission" date="2016-10" db="EMBL/GenBank/DDBJ databases">
        <authorList>
            <person name="de Groot N.N."/>
        </authorList>
    </citation>
    <scope>NUCLEOTIDE SEQUENCE [LARGE SCALE GENOMIC DNA]</scope>
    <source>
        <strain evidence="3 4">DSM 17890</strain>
    </source>
</reference>
<dbReference type="EMBL" id="FNMZ01000001">
    <property type="protein sequence ID" value="SDW36429.1"/>
    <property type="molecule type" value="Genomic_DNA"/>
</dbReference>
<feature type="region of interest" description="Disordered" evidence="1">
    <location>
        <begin position="1"/>
        <end position="20"/>
    </location>
</feature>
<evidence type="ECO:0000259" key="2">
    <source>
        <dbReference type="PROSITE" id="PS51186"/>
    </source>
</evidence>
<dbReference type="Pfam" id="PF00583">
    <property type="entry name" value="Acetyltransf_1"/>
    <property type="match status" value="1"/>
</dbReference>
<dbReference type="Gene3D" id="3.40.630.30">
    <property type="match status" value="1"/>
</dbReference>
<proteinExistence type="predicted"/>
<dbReference type="PANTHER" id="PTHR43305:SF1">
    <property type="entry name" value="FAMILY N-ACETYLTRANSFERASE, PUTATIVE (AFU_ORTHOLOGUE AFUA_2G01380)-RELATED"/>
    <property type="match status" value="1"/>
</dbReference>
<dbReference type="PANTHER" id="PTHR43305">
    <property type="entry name" value="FAMILY N-ACETYLTRANSFERASE, PUTATIVE (AFU_ORTHOLOGUE AFUA_2G01380)-RELATED"/>
    <property type="match status" value="1"/>
</dbReference>
<accession>A0A1H2SZG3</accession>
<protein>
    <submittedName>
        <fullName evidence="3">Acetyltransferase (GNAT) family protein</fullName>
    </submittedName>
</protein>
<dbReference type="PROSITE" id="PS51186">
    <property type="entry name" value="GNAT"/>
    <property type="match status" value="1"/>
</dbReference>
<dbReference type="AlphaFoldDB" id="A0A1H2SZG3"/>
<organism evidence="3 4">
    <name type="scientific">Albimonas donghaensis</name>
    <dbReference type="NCBI Taxonomy" id="356660"/>
    <lineage>
        <taxon>Bacteria</taxon>
        <taxon>Pseudomonadati</taxon>
        <taxon>Pseudomonadota</taxon>
        <taxon>Alphaproteobacteria</taxon>
        <taxon>Rhodobacterales</taxon>
        <taxon>Paracoccaceae</taxon>
        <taxon>Albimonas</taxon>
    </lineage>
</organism>
<dbReference type="InterPro" id="IPR000182">
    <property type="entry name" value="GNAT_dom"/>
</dbReference>
<name>A0A1H2SZG3_9RHOB</name>
<dbReference type="RefSeq" id="WP_092679819.1">
    <property type="nucleotide sequence ID" value="NZ_FNMZ01000001.1"/>
</dbReference>
<dbReference type="Proteomes" id="UP000199118">
    <property type="component" value="Unassembled WGS sequence"/>
</dbReference>
<dbReference type="CDD" id="cd04301">
    <property type="entry name" value="NAT_SF"/>
    <property type="match status" value="1"/>
</dbReference>
<evidence type="ECO:0000313" key="3">
    <source>
        <dbReference type="EMBL" id="SDW36429.1"/>
    </source>
</evidence>
<feature type="domain" description="N-acetyltransferase" evidence="2">
    <location>
        <begin position="23"/>
        <end position="190"/>
    </location>
</feature>
<evidence type="ECO:0000313" key="4">
    <source>
        <dbReference type="Proteomes" id="UP000199118"/>
    </source>
</evidence>
<evidence type="ECO:0000256" key="1">
    <source>
        <dbReference type="SAM" id="MobiDB-lite"/>
    </source>
</evidence>
<keyword evidence="4" id="KW-1185">Reference proteome</keyword>
<dbReference type="InterPro" id="IPR016181">
    <property type="entry name" value="Acyl_CoA_acyltransferase"/>
</dbReference>